<dbReference type="InterPro" id="IPR027417">
    <property type="entry name" value="P-loop_NTPase"/>
</dbReference>
<evidence type="ECO:0000256" key="7">
    <source>
        <dbReference type="ARBA" id="ARBA00034808"/>
    </source>
</evidence>
<dbReference type="SUPFAM" id="SSF52540">
    <property type="entry name" value="P-loop containing nucleoside triphosphate hydrolases"/>
    <property type="match status" value="1"/>
</dbReference>
<feature type="domain" description="Helicase ATP-binding" evidence="8">
    <location>
        <begin position="137"/>
        <end position="318"/>
    </location>
</feature>
<evidence type="ECO:0000313" key="11">
    <source>
        <dbReference type="Proteomes" id="UP000624709"/>
    </source>
</evidence>
<comment type="catalytic activity">
    <reaction evidence="6">
        <text>Couples ATP hydrolysis with the unwinding of duplex DNA by translocating in the 3'-5' direction.</text>
        <dbReference type="EC" id="5.6.2.4"/>
    </reaction>
</comment>
<reference evidence="10 11" key="1">
    <citation type="submission" date="2021-01" db="EMBL/GenBank/DDBJ databases">
        <title>Whole genome shotgun sequence of Actinoplanes palleronii NBRC 14916.</title>
        <authorList>
            <person name="Komaki H."/>
            <person name="Tamura T."/>
        </authorList>
    </citation>
    <scope>NUCLEOTIDE SEQUENCE [LARGE SCALE GENOMIC DNA]</scope>
    <source>
        <strain evidence="10 11">NBRC 14916</strain>
    </source>
</reference>
<accession>A0ABQ4B1K1</accession>
<dbReference type="Pfam" id="PF00270">
    <property type="entry name" value="DEAD"/>
    <property type="match status" value="1"/>
</dbReference>
<evidence type="ECO:0000256" key="6">
    <source>
        <dbReference type="ARBA" id="ARBA00034617"/>
    </source>
</evidence>
<keyword evidence="3" id="KW-0067">ATP-binding</keyword>
<name>A0ABQ4B1K1_9ACTN</name>
<dbReference type="Pfam" id="PF00271">
    <property type="entry name" value="Helicase_C"/>
    <property type="match status" value="1"/>
</dbReference>
<dbReference type="PANTHER" id="PTHR13710">
    <property type="entry name" value="DNA HELICASE RECQ FAMILY MEMBER"/>
    <property type="match status" value="1"/>
</dbReference>
<sequence>MGPKGMNHFTLRELAADDRRLARRLTGAGVTHAELLVLVRSALVAKDYGAVRRNELPAVTDEEWRVHGFRRRDDGAWQVEHWLPTWLDHCGTPPDEAPSRSLPRRVATKVSADEFYRQSVKFDEYTTVGQRDCVRAVAVAGPGESVICVLPTGSGKTEVVLSRAVRNRPRQTVLVTPTVSLAIDLERRVRDLTGEQLTFAYHGSLPAVEKTAVARAFGDGDQWLIITSPEAACTVLAPHIERSAAEGRLDLIAIDEAHMVAEWGDDFRPAFQMVAGLRNQLLSTAPPSRMPRTVMLTGTLDKYAADALFRLFPGPKGTTLITAQATRPEPAWWVAFCTSEEIKRQRFIEACRHLPRPIIVYTTLHSSTRSTTVRDAERWLSEAGIRVSTVTGSSSLRQRAAAADALALRGDPDQDRDVVIATSAFGLGIDIPSVRSVVHLCLPESVDRLYQEVGRAGRDGRASASVVLWTRADEEVAADMADARLIGAEKAWLRWRQLRLGSAVGDRLHIDLSAAHDAVNHPFSDANIYWNTQTLSLMERSGMLELDRSSLPTVPPDASEEEVDQIFAQYRRTATVRLHDGSLTDEAHFKRRIVETRAESKQAGMASFATAAALLRESSLCLNSTLADYYGINIGGDLLAVATQCGGCQKCRLSGRSPRQSKTVSVMKLGNSRREASPALRRLASTGRLAVRVKGYSPASETELLTRLVGHGIVRLILDTGTVTRPRPAINDIWWHLTPQEFLHDWQQFTLPTVLRVTPQMGRWAGLTLLLDRLAKSPFAVVVTPEEQLSPHDDRLLLHENWGVTYEIDHILRML</sequence>
<dbReference type="PROSITE" id="PS51194">
    <property type="entry name" value="HELICASE_CTER"/>
    <property type="match status" value="1"/>
</dbReference>
<gene>
    <name evidence="10" type="ORF">Apa02nite_006570</name>
</gene>
<evidence type="ECO:0000256" key="2">
    <source>
        <dbReference type="ARBA" id="ARBA00022741"/>
    </source>
</evidence>
<keyword evidence="5" id="KW-0413">Isomerase</keyword>
<dbReference type="InterPro" id="IPR001650">
    <property type="entry name" value="Helicase_C-like"/>
</dbReference>
<dbReference type="Proteomes" id="UP000624709">
    <property type="component" value="Unassembled WGS sequence"/>
</dbReference>
<feature type="domain" description="Helicase C-terminal" evidence="9">
    <location>
        <begin position="343"/>
        <end position="501"/>
    </location>
</feature>
<dbReference type="SMART" id="SM00490">
    <property type="entry name" value="HELICc"/>
    <property type="match status" value="1"/>
</dbReference>
<dbReference type="InterPro" id="IPR014001">
    <property type="entry name" value="Helicase_ATP-bd"/>
</dbReference>
<evidence type="ECO:0000313" key="10">
    <source>
        <dbReference type="EMBL" id="GIE64549.1"/>
    </source>
</evidence>
<proteinExistence type="inferred from homology"/>
<keyword evidence="2" id="KW-0547">Nucleotide-binding</keyword>
<protein>
    <recommendedName>
        <fullName evidence="7">DNA 3'-5' helicase</fullName>
        <ecNumber evidence="7">5.6.2.4</ecNumber>
    </recommendedName>
</protein>
<dbReference type="PROSITE" id="PS51192">
    <property type="entry name" value="HELICASE_ATP_BIND_1"/>
    <property type="match status" value="1"/>
</dbReference>
<dbReference type="EC" id="5.6.2.4" evidence="7"/>
<evidence type="ECO:0000259" key="8">
    <source>
        <dbReference type="PROSITE" id="PS51192"/>
    </source>
</evidence>
<dbReference type="InterPro" id="IPR011545">
    <property type="entry name" value="DEAD/DEAH_box_helicase_dom"/>
</dbReference>
<evidence type="ECO:0000259" key="9">
    <source>
        <dbReference type="PROSITE" id="PS51194"/>
    </source>
</evidence>
<evidence type="ECO:0000256" key="4">
    <source>
        <dbReference type="ARBA" id="ARBA00023125"/>
    </source>
</evidence>
<organism evidence="10 11">
    <name type="scientific">Actinoplanes palleronii</name>
    <dbReference type="NCBI Taxonomy" id="113570"/>
    <lineage>
        <taxon>Bacteria</taxon>
        <taxon>Bacillati</taxon>
        <taxon>Actinomycetota</taxon>
        <taxon>Actinomycetes</taxon>
        <taxon>Micromonosporales</taxon>
        <taxon>Micromonosporaceae</taxon>
        <taxon>Actinoplanes</taxon>
    </lineage>
</organism>
<dbReference type="NCBIfam" id="NF041063">
    <property type="entry name" value="DpdF"/>
    <property type="match status" value="1"/>
</dbReference>
<dbReference type="Gene3D" id="3.40.50.300">
    <property type="entry name" value="P-loop containing nucleotide triphosphate hydrolases"/>
    <property type="match status" value="2"/>
</dbReference>
<dbReference type="EMBL" id="BOMS01000011">
    <property type="protein sequence ID" value="GIE64549.1"/>
    <property type="molecule type" value="Genomic_DNA"/>
</dbReference>
<evidence type="ECO:0000256" key="3">
    <source>
        <dbReference type="ARBA" id="ARBA00022840"/>
    </source>
</evidence>
<comment type="caution">
    <text evidence="10">The sequence shown here is derived from an EMBL/GenBank/DDBJ whole genome shotgun (WGS) entry which is preliminary data.</text>
</comment>
<dbReference type="PANTHER" id="PTHR13710:SF105">
    <property type="entry name" value="ATP-DEPENDENT DNA HELICASE Q1"/>
    <property type="match status" value="1"/>
</dbReference>
<dbReference type="SMART" id="SM00487">
    <property type="entry name" value="DEXDc"/>
    <property type="match status" value="1"/>
</dbReference>
<evidence type="ECO:0000256" key="1">
    <source>
        <dbReference type="ARBA" id="ARBA00005446"/>
    </source>
</evidence>
<comment type="similarity">
    <text evidence="1">Belongs to the helicase family. RecQ subfamily.</text>
</comment>
<keyword evidence="4" id="KW-0238">DNA-binding</keyword>
<evidence type="ECO:0000256" key="5">
    <source>
        <dbReference type="ARBA" id="ARBA00023235"/>
    </source>
</evidence>
<keyword evidence="11" id="KW-1185">Reference proteome</keyword>